<dbReference type="Proteomes" id="UP000485058">
    <property type="component" value="Unassembled WGS sequence"/>
</dbReference>
<feature type="region of interest" description="Disordered" evidence="1">
    <location>
        <begin position="1"/>
        <end position="25"/>
    </location>
</feature>
<proteinExistence type="predicted"/>
<gene>
    <name evidence="2" type="ORF">HaLaN_08630</name>
</gene>
<feature type="compositionally biased region" description="Gly residues" evidence="1">
    <location>
        <begin position="1"/>
        <end position="10"/>
    </location>
</feature>
<evidence type="ECO:0000256" key="1">
    <source>
        <dbReference type="SAM" id="MobiDB-lite"/>
    </source>
</evidence>
<name>A0A699Z1G2_HAELA</name>
<sequence length="231" mass="24681">MQAGGSGAGGSQSQAGQAQGQGRDSLHLAHQQAGLGMASAMHWLGHRSCDRETSQFRTQHSEHLDHPSRGHLLEQGSSLQHTLLRNGHQPVRVQQLLQTAPYSTSCRKLKDNSCSIDGQLKDNSCSMGWKITRHCLKLHTSPCRQHVTLPPHCGRASHSSSTIGARSPSQSDLWTVQCPMHGPVSSTSHASDDDVPCIAHAPWHTAKLGAWCDASPSAPQPSISAASHSAP</sequence>
<dbReference type="EMBL" id="BLLF01000548">
    <property type="protein sequence ID" value="GFH12864.1"/>
    <property type="molecule type" value="Genomic_DNA"/>
</dbReference>
<protein>
    <submittedName>
        <fullName evidence="2">Uncharacterized protein</fullName>
    </submittedName>
</protein>
<organism evidence="2 3">
    <name type="scientific">Haematococcus lacustris</name>
    <name type="common">Green alga</name>
    <name type="synonym">Haematococcus pluvialis</name>
    <dbReference type="NCBI Taxonomy" id="44745"/>
    <lineage>
        <taxon>Eukaryota</taxon>
        <taxon>Viridiplantae</taxon>
        <taxon>Chlorophyta</taxon>
        <taxon>core chlorophytes</taxon>
        <taxon>Chlorophyceae</taxon>
        <taxon>CS clade</taxon>
        <taxon>Chlamydomonadales</taxon>
        <taxon>Haematococcaceae</taxon>
        <taxon>Haematococcus</taxon>
    </lineage>
</organism>
<comment type="caution">
    <text evidence="2">The sequence shown here is derived from an EMBL/GenBank/DDBJ whole genome shotgun (WGS) entry which is preliminary data.</text>
</comment>
<accession>A0A699Z1G2</accession>
<keyword evidence="3" id="KW-1185">Reference proteome</keyword>
<reference evidence="2 3" key="1">
    <citation type="submission" date="2020-02" db="EMBL/GenBank/DDBJ databases">
        <title>Draft genome sequence of Haematococcus lacustris strain NIES-144.</title>
        <authorList>
            <person name="Morimoto D."/>
            <person name="Nakagawa S."/>
            <person name="Yoshida T."/>
            <person name="Sawayama S."/>
        </authorList>
    </citation>
    <scope>NUCLEOTIDE SEQUENCE [LARGE SCALE GENOMIC DNA]</scope>
    <source>
        <strain evidence="2 3">NIES-144</strain>
    </source>
</reference>
<evidence type="ECO:0000313" key="2">
    <source>
        <dbReference type="EMBL" id="GFH12864.1"/>
    </source>
</evidence>
<feature type="compositionally biased region" description="Low complexity" evidence="1">
    <location>
        <begin position="11"/>
        <end position="22"/>
    </location>
</feature>
<evidence type="ECO:0000313" key="3">
    <source>
        <dbReference type="Proteomes" id="UP000485058"/>
    </source>
</evidence>
<dbReference type="AlphaFoldDB" id="A0A699Z1G2"/>